<name>A0ABC8SMH9_9AQUA</name>
<dbReference type="Proteomes" id="UP001642360">
    <property type="component" value="Unassembled WGS sequence"/>
</dbReference>
<accession>A0ABC8SMH9</accession>
<evidence type="ECO:0000256" key="1">
    <source>
        <dbReference type="SAM" id="MobiDB-lite"/>
    </source>
</evidence>
<dbReference type="AlphaFoldDB" id="A0ABC8SMH9"/>
<evidence type="ECO:0000313" key="3">
    <source>
        <dbReference type="Proteomes" id="UP001642360"/>
    </source>
</evidence>
<organism evidence="2 3">
    <name type="scientific">Ilex paraguariensis</name>
    <name type="common">yerba mate</name>
    <dbReference type="NCBI Taxonomy" id="185542"/>
    <lineage>
        <taxon>Eukaryota</taxon>
        <taxon>Viridiplantae</taxon>
        <taxon>Streptophyta</taxon>
        <taxon>Embryophyta</taxon>
        <taxon>Tracheophyta</taxon>
        <taxon>Spermatophyta</taxon>
        <taxon>Magnoliopsida</taxon>
        <taxon>eudicotyledons</taxon>
        <taxon>Gunneridae</taxon>
        <taxon>Pentapetalae</taxon>
        <taxon>asterids</taxon>
        <taxon>campanulids</taxon>
        <taxon>Aquifoliales</taxon>
        <taxon>Aquifoliaceae</taxon>
        <taxon>Ilex</taxon>
    </lineage>
</organism>
<feature type="region of interest" description="Disordered" evidence="1">
    <location>
        <begin position="29"/>
        <end position="89"/>
    </location>
</feature>
<feature type="non-terminal residue" evidence="2">
    <location>
        <position position="1"/>
    </location>
</feature>
<evidence type="ECO:0000313" key="2">
    <source>
        <dbReference type="EMBL" id="CAK9156384.1"/>
    </source>
</evidence>
<keyword evidence="3" id="KW-1185">Reference proteome</keyword>
<evidence type="ECO:0008006" key="4">
    <source>
        <dbReference type="Google" id="ProtNLM"/>
    </source>
</evidence>
<gene>
    <name evidence="2" type="ORF">ILEXP_LOCUS24922</name>
</gene>
<comment type="caution">
    <text evidence="2">The sequence shown here is derived from an EMBL/GenBank/DDBJ whole genome shotgun (WGS) entry which is preliminary data.</text>
</comment>
<reference evidence="2 3" key="1">
    <citation type="submission" date="2024-02" db="EMBL/GenBank/DDBJ databases">
        <authorList>
            <person name="Vignale AGUSTIN F."/>
            <person name="Sosa J E."/>
            <person name="Modenutti C."/>
        </authorList>
    </citation>
    <scope>NUCLEOTIDE SEQUENCE [LARGE SCALE GENOMIC DNA]</scope>
</reference>
<feature type="compositionally biased region" description="Basic and acidic residues" evidence="1">
    <location>
        <begin position="39"/>
        <end position="89"/>
    </location>
</feature>
<proteinExistence type="predicted"/>
<dbReference type="EMBL" id="CAUOFW020002842">
    <property type="protein sequence ID" value="CAK9156384.1"/>
    <property type="molecule type" value="Genomic_DNA"/>
</dbReference>
<protein>
    <recommendedName>
        <fullName evidence="4">DUF4604 domain-containing protein</fullName>
    </recommendedName>
</protein>
<sequence>IATFVGTEEPQSFDALASKASNVERQIARQKNVPQKSRMTQEKNFDSENPVNKKEAMPTFLKVDKKKGNDKRKEISQKGKETSRNLSLKERKEVKYTFEDDDVE</sequence>